<accession>A0AA97CVD2</accession>
<dbReference type="InterPro" id="IPR036625">
    <property type="entry name" value="E3-bd_dom_sf"/>
</dbReference>
<dbReference type="Pfam" id="PF11774">
    <property type="entry name" value="Lsr2"/>
    <property type="match status" value="1"/>
</dbReference>
<dbReference type="GO" id="GO:0016746">
    <property type="term" value="F:acyltransferase activity"/>
    <property type="evidence" value="ECO:0007669"/>
    <property type="project" value="InterPro"/>
</dbReference>
<dbReference type="AlphaFoldDB" id="A0AA97CVD2"/>
<protein>
    <submittedName>
        <fullName evidence="4">Nucleoid-associated protein Lsr2</fullName>
    </submittedName>
</protein>
<dbReference type="Gene3D" id="3.30.60.230">
    <property type="entry name" value="Lsr2, dimerization domain"/>
    <property type="match status" value="1"/>
</dbReference>
<proteinExistence type="predicted"/>
<sequence length="107" mass="12184">MAKMAVIRVFDDVNGAEIDDYETVKWSLDGIQYEFDASREHAEEFRNHVTAYIAASRPASEQLGRRTTTSRSTSHVREWAIANGYSFGARGRVPKYVQIAYEAVHRT</sequence>
<dbReference type="InterPro" id="IPR055370">
    <property type="entry name" value="Lsr2_DNA-bd"/>
</dbReference>
<dbReference type="InterPro" id="IPR042261">
    <property type="entry name" value="Lsr2-like_dimerization"/>
</dbReference>
<gene>
    <name evidence="4" type="primary">lsr2_1</name>
    <name evidence="4" type="ORF">MP11Mi_09690</name>
</gene>
<feature type="domain" description="Lsr2 dimerization" evidence="2">
    <location>
        <begin position="1"/>
        <end position="59"/>
    </location>
</feature>
<reference evidence="4" key="1">
    <citation type="submission" date="2023-06" db="EMBL/GenBank/DDBJ databases">
        <title>Gordonia sp. nov. and Pseudochrobactrum sp. nov., two species isolated from the burying beetle Nicrophorus vespilloides.</title>
        <authorList>
            <person name="Poehlein A."/>
            <person name="Guzman J."/>
            <person name="Daniel R."/>
            <person name="Vilcinskas A."/>
        </authorList>
    </citation>
    <scope>NUCLEOTIDE SEQUENCE</scope>
    <source>
        <strain evidence="4">MP11Mi</strain>
    </source>
</reference>
<evidence type="ECO:0000259" key="3">
    <source>
        <dbReference type="Pfam" id="PF23359"/>
    </source>
</evidence>
<evidence type="ECO:0000313" key="4">
    <source>
        <dbReference type="EMBL" id="WOC11889.1"/>
    </source>
</evidence>
<dbReference type="InterPro" id="IPR024412">
    <property type="entry name" value="Lsr2_dim_dom"/>
</dbReference>
<dbReference type="EMBL" id="CP128986">
    <property type="protein sequence ID" value="WOC11889.1"/>
    <property type="molecule type" value="Genomic_DNA"/>
</dbReference>
<feature type="domain" description="Lsr2 DNA-binding" evidence="3">
    <location>
        <begin position="70"/>
        <end position="103"/>
    </location>
</feature>
<dbReference type="Gene3D" id="4.10.320.10">
    <property type="entry name" value="E3-binding domain"/>
    <property type="match status" value="1"/>
</dbReference>
<keyword evidence="1" id="KW-0238">DNA-binding</keyword>
<dbReference type="GO" id="GO:0003677">
    <property type="term" value="F:DNA binding"/>
    <property type="evidence" value="ECO:0007669"/>
    <property type="project" value="UniProtKB-KW"/>
</dbReference>
<evidence type="ECO:0000256" key="1">
    <source>
        <dbReference type="ARBA" id="ARBA00023125"/>
    </source>
</evidence>
<name>A0AA97CVD2_9ACTN</name>
<evidence type="ECO:0000259" key="2">
    <source>
        <dbReference type="Pfam" id="PF11774"/>
    </source>
</evidence>
<dbReference type="Pfam" id="PF23359">
    <property type="entry name" value="Lsr2_DNA-bd"/>
    <property type="match status" value="1"/>
</dbReference>
<organism evidence="4">
    <name type="scientific">Gordonia sp. MP11Mi</name>
    <dbReference type="NCBI Taxonomy" id="3022769"/>
    <lineage>
        <taxon>Bacteria</taxon>
        <taxon>Bacillati</taxon>
        <taxon>Actinomycetota</taxon>
        <taxon>Actinomycetes</taxon>
        <taxon>Mycobacteriales</taxon>
        <taxon>Gordoniaceae</taxon>
        <taxon>Gordonia</taxon>
    </lineage>
</organism>